<dbReference type="NCBIfam" id="TIGR00457">
    <property type="entry name" value="asnS"/>
    <property type="match status" value="1"/>
</dbReference>
<dbReference type="InterPro" id="IPR004364">
    <property type="entry name" value="Aa-tRNA-synt_II"/>
</dbReference>
<name>A0A2P9D6U5_PLARE</name>
<feature type="domain" description="Aminoacyl-transfer RNA synthetases class-II family profile" evidence="10">
    <location>
        <begin position="546"/>
        <end position="775"/>
    </location>
</feature>
<dbReference type="PANTHER" id="PTHR22594:SF34">
    <property type="entry name" value="ASPARAGINE--TRNA LIGASE, MITOCHONDRIAL-RELATED"/>
    <property type="match status" value="1"/>
</dbReference>
<feature type="chain" id="PRO_5015201020" description="asparagine--tRNA ligase" evidence="9">
    <location>
        <begin position="22"/>
        <end position="783"/>
    </location>
</feature>
<dbReference type="InterPro" id="IPR004522">
    <property type="entry name" value="Asn-tRNA-ligase"/>
</dbReference>
<dbReference type="SUPFAM" id="SSF50249">
    <property type="entry name" value="Nucleic acid-binding proteins"/>
    <property type="match status" value="1"/>
</dbReference>
<evidence type="ECO:0000256" key="1">
    <source>
        <dbReference type="ARBA" id="ARBA00008226"/>
    </source>
</evidence>
<keyword evidence="3 11" id="KW-0436">Ligase</keyword>
<dbReference type="PRINTS" id="PR01042">
    <property type="entry name" value="TRNASYNTHASP"/>
</dbReference>
<dbReference type="CDD" id="cd04318">
    <property type="entry name" value="EcAsnRS_like_N"/>
    <property type="match status" value="1"/>
</dbReference>
<accession>A0A2P9D6U5</accession>
<feature type="compositionally biased region" description="Low complexity" evidence="8">
    <location>
        <begin position="239"/>
        <end position="327"/>
    </location>
</feature>
<dbReference type="EMBL" id="LT969568">
    <property type="protein sequence ID" value="SOV76742.1"/>
    <property type="molecule type" value="Genomic_DNA"/>
</dbReference>
<feature type="region of interest" description="Disordered" evidence="8">
    <location>
        <begin position="218"/>
        <end position="327"/>
    </location>
</feature>
<dbReference type="VEuPathDB" id="PlasmoDB:PRG01_0508700"/>
<proteinExistence type="inferred from homology"/>
<organism evidence="11 12">
    <name type="scientific">Plasmodium reichenowi</name>
    <dbReference type="NCBI Taxonomy" id="5854"/>
    <lineage>
        <taxon>Eukaryota</taxon>
        <taxon>Sar</taxon>
        <taxon>Alveolata</taxon>
        <taxon>Apicomplexa</taxon>
        <taxon>Aconoidasida</taxon>
        <taxon>Haemosporida</taxon>
        <taxon>Plasmodiidae</taxon>
        <taxon>Plasmodium</taxon>
        <taxon>Plasmodium (Laverania)</taxon>
    </lineage>
</organism>
<dbReference type="InterPro" id="IPR045864">
    <property type="entry name" value="aa-tRNA-synth_II/BPL/LPL"/>
</dbReference>
<evidence type="ECO:0000256" key="2">
    <source>
        <dbReference type="ARBA" id="ARBA00012816"/>
    </source>
</evidence>
<dbReference type="Gene3D" id="3.30.930.10">
    <property type="entry name" value="Bira Bifunctional Protein, Domain 2"/>
    <property type="match status" value="2"/>
</dbReference>
<dbReference type="Pfam" id="PF00152">
    <property type="entry name" value="tRNA-synt_2"/>
    <property type="match status" value="1"/>
</dbReference>
<keyword evidence="4" id="KW-0547">Nucleotide-binding</keyword>
<protein>
    <recommendedName>
        <fullName evidence="2">asparagine--tRNA ligase</fullName>
        <ecNumber evidence="2">6.1.1.22</ecNumber>
    </recommendedName>
</protein>
<dbReference type="GO" id="GO:0004816">
    <property type="term" value="F:asparagine-tRNA ligase activity"/>
    <property type="evidence" value="ECO:0007669"/>
    <property type="project" value="UniProtKB-EC"/>
</dbReference>
<feature type="compositionally biased region" description="Basic and acidic residues" evidence="8">
    <location>
        <begin position="218"/>
        <end position="238"/>
    </location>
</feature>
<keyword evidence="6" id="KW-0648">Protein biosynthesis</keyword>
<dbReference type="GO" id="GO:0006421">
    <property type="term" value="P:asparaginyl-tRNA aminoacylation"/>
    <property type="evidence" value="ECO:0007669"/>
    <property type="project" value="InterPro"/>
</dbReference>
<gene>
    <name evidence="11" type="ORF">PRG01_0508700</name>
</gene>
<dbReference type="OrthoDB" id="1931232at2759"/>
<dbReference type="GO" id="GO:0003676">
    <property type="term" value="F:nucleic acid binding"/>
    <property type="evidence" value="ECO:0007669"/>
    <property type="project" value="InterPro"/>
</dbReference>
<dbReference type="Pfam" id="PF01336">
    <property type="entry name" value="tRNA_anti-codon"/>
    <property type="match status" value="1"/>
</dbReference>
<comment type="similarity">
    <text evidence="1">Belongs to the class-II aminoacyl-tRNA synthetase family.</text>
</comment>
<evidence type="ECO:0000313" key="12">
    <source>
        <dbReference type="Proteomes" id="UP000240500"/>
    </source>
</evidence>
<evidence type="ECO:0000313" key="11">
    <source>
        <dbReference type="EMBL" id="SOV76742.1"/>
    </source>
</evidence>
<evidence type="ECO:0000256" key="4">
    <source>
        <dbReference type="ARBA" id="ARBA00022741"/>
    </source>
</evidence>
<dbReference type="InterPro" id="IPR006195">
    <property type="entry name" value="aa-tRNA-synth_II"/>
</dbReference>
<evidence type="ECO:0000256" key="8">
    <source>
        <dbReference type="SAM" id="MobiDB-lite"/>
    </source>
</evidence>
<dbReference type="FunFam" id="2.40.50.140:FF:000430">
    <property type="entry name" value="Asparagine-tRNA ligase"/>
    <property type="match status" value="1"/>
</dbReference>
<dbReference type="Gene3D" id="2.40.50.140">
    <property type="entry name" value="Nucleic acid-binding proteins"/>
    <property type="match status" value="1"/>
</dbReference>
<keyword evidence="5" id="KW-0067">ATP-binding</keyword>
<keyword evidence="9" id="KW-0732">Signal</keyword>
<dbReference type="InterPro" id="IPR004365">
    <property type="entry name" value="NA-bd_OB_tRNA"/>
</dbReference>
<dbReference type="GO" id="GO:0005739">
    <property type="term" value="C:mitochondrion"/>
    <property type="evidence" value="ECO:0007669"/>
    <property type="project" value="TreeGrafter"/>
</dbReference>
<dbReference type="VEuPathDB" id="PlasmoDB:PRCDC_0508800"/>
<keyword evidence="7" id="KW-0030">Aminoacyl-tRNA synthetase</keyword>
<evidence type="ECO:0000259" key="10">
    <source>
        <dbReference type="PROSITE" id="PS50862"/>
    </source>
</evidence>
<evidence type="ECO:0000256" key="6">
    <source>
        <dbReference type="ARBA" id="ARBA00022917"/>
    </source>
</evidence>
<evidence type="ECO:0000256" key="5">
    <source>
        <dbReference type="ARBA" id="ARBA00022840"/>
    </source>
</evidence>
<dbReference type="PROSITE" id="PS50862">
    <property type="entry name" value="AA_TRNA_LIGASE_II"/>
    <property type="match status" value="1"/>
</dbReference>
<dbReference type="Proteomes" id="UP000240500">
    <property type="component" value="Chromosome 5"/>
</dbReference>
<dbReference type="InterPro" id="IPR002312">
    <property type="entry name" value="Asp/Asn-tRNA-synth_IIb"/>
</dbReference>
<reference evidence="11 12" key="1">
    <citation type="submission" date="2016-09" db="EMBL/GenBank/DDBJ databases">
        <authorList>
            <consortium name="Pathogen Informatics"/>
        </authorList>
    </citation>
    <scope>NUCLEOTIDE SEQUENCE [LARGE SCALE GENOMIC DNA]</scope>
</reference>
<evidence type="ECO:0000256" key="9">
    <source>
        <dbReference type="SAM" id="SignalP"/>
    </source>
</evidence>
<dbReference type="PANTHER" id="PTHR22594">
    <property type="entry name" value="ASPARTYL/LYSYL-TRNA SYNTHETASE"/>
    <property type="match status" value="1"/>
</dbReference>
<feature type="signal peptide" evidence="9">
    <location>
        <begin position="1"/>
        <end position="21"/>
    </location>
</feature>
<dbReference type="GO" id="GO:0005524">
    <property type="term" value="F:ATP binding"/>
    <property type="evidence" value="ECO:0007669"/>
    <property type="project" value="UniProtKB-KW"/>
</dbReference>
<dbReference type="EC" id="6.1.1.22" evidence="2"/>
<dbReference type="FunFam" id="3.30.930.10:FF:000118">
    <property type="entry name" value="Asparagine-tRNA ligase"/>
    <property type="match status" value="1"/>
</dbReference>
<dbReference type="SUPFAM" id="SSF55681">
    <property type="entry name" value="Class II aaRS and biotin synthetases"/>
    <property type="match status" value="1"/>
</dbReference>
<dbReference type="AlphaFoldDB" id="A0A2P9D6U5"/>
<evidence type="ECO:0000256" key="3">
    <source>
        <dbReference type="ARBA" id="ARBA00022598"/>
    </source>
</evidence>
<dbReference type="InterPro" id="IPR012340">
    <property type="entry name" value="NA-bd_OB-fold"/>
</dbReference>
<sequence length="783" mass="92608">MRIYFITLIYFFTLLFLLTKCIKNKNRNKISNISCTYNLSRIKNRPVLTTGTKRRKLRNYYFFLNNYRKMISLCNKIDIKKRFLLPKFQGKYNLYCTTKNVERTRIKDLFKMDIKEAQHKNFKICGWIKSVRTVGKSYFVFVDINDGSYYKNLQVIIDDKIPDYEYILKTSTDDAIECFGELKGSIGKKQKVELCVYDISKNHYIKLFKQMNQDTVEEKEKINDSGNEKDNHNFKSNDHVNNYNDSNNNNNNHVNNYNDSNNNNYNNNNNNNNHVNNYHDSNNNNYNNNNNNNNNHVNNYHDSNNNNNNHVNNYNDSNNNNNNHVNNYHDNNNINDNIIFTKNSSGHINEDNKTKGAKHNKEDYYVISKKYHTKQYLRNYPHLRARTKLYSSLFRLKSDIIFETFNFLKKKKNYTYINTPILTSNDCEGGGKLFYATTLFDQQIKNEQREEDHMKKGITNEIAGNIKEKRYYQNEHLEYISRHKSISKIEGFDEMLLKNVSNDCISPNNTESYNNCFENDFFKKACYLNVSSQLSLECLCCSIGDVFTLNPSFRAENSNTFRHLSEFLMLEVELAFSNLKDIIDISEEYIKEMITYALYKSEDVNYLNEYHDKNLKNKLENILNKKFVLITYDEAINILKKENVFYDFQWGKDFSFEEQKYLATNYFKAPVVIINYPTHIKPFYMKLNEDEKTVSCMDIIFPDVGEVVGGSERETNLKNLKKQMENKKLNMKLYDPYIQLRKHGNIPHAGFGIGMDRLIMFLSSINNIRDVVTFPRYPGSLFM</sequence>
<evidence type="ECO:0000256" key="7">
    <source>
        <dbReference type="ARBA" id="ARBA00023146"/>
    </source>
</evidence>